<proteinExistence type="predicted"/>
<reference evidence="2 3" key="1">
    <citation type="submission" date="2020-07" db="EMBL/GenBank/DDBJ databases">
        <title>Sequencing the genomes of 1000 actinobacteria strains.</title>
        <authorList>
            <person name="Klenk H.-P."/>
        </authorList>
    </citation>
    <scope>NUCLEOTIDE SEQUENCE [LARGE SCALE GENOMIC DNA]</scope>
    <source>
        <strain evidence="2 3">DSM 44442</strain>
    </source>
</reference>
<dbReference type="EMBL" id="JACCFS010000001">
    <property type="protein sequence ID" value="NYJ34046.1"/>
    <property type="molecule type" value="Genomic_DNA"/>
</dbReference>
<dbReference type="PANTHER" id="PTHR42705:SF2">
    <property type="entry name" value="BIFUNCTIONAL NON-HOMOLOGOUS END JOINING PROTEIN LIGD"/>
    <property type="match status" value="1"/>
</dbReference>
<feature type="domain" description="DNA ligase D polymerase" evidence="1">
    <location>
        <begin position="28"/>
        <end position="262"/>
    </location>
</feature>
<keyword evidence="3" id="KW-1185">Reference proteome</keyword>
<dbReference type="Gene3D" id="3.90.920.10">
    <property type="entry name" value="DNA primase, PRIM domain"/>
    <property type="match status" value="1"/>
</dbReference>
<dbReference type="AlphaFoldDB" id="A0A7Z0EL68"/>
<evidence type="ECO:0000259" key="1">
    <source>
        <dbReference type="Pfam" id="PF21686"/>
    </source>
</evidence>
<dbReference type="EC" id="6.5.1.1" evidence="2"/>
<dbReference type="CDD" id="cd04861">
    <property type="entry name" value="LigD_Pol_like"/>
    <property type="match status" value="1"/>
</dbReference>
<dbReference type="NCBIfam" id="TIGR02778">
    <property type="entry name" value="ligD_pol"/>
    <property type="match status" value="1"/>
</dbReference>
<evidence type="ECO:0000313" key="3">
    <source>
        <dbReference type="Proteomes" id="UP000572051"/>
    </source>
</evidence>
<dbReference type="InterPro" id="IPR014145">
    <property type="entry name" value="LigD_pol_dom"/>
</dbReference>
<evidence type="ECO:0000313" key="2">
    <source>
        <dbReference type="EMBL" id="NYJ34046.1"/>
    </source>
</evidence>
<dbReference type="Proteomes" id="UP000572051">
    <property type="component" value="Unassembled WGS sequence"/>
</dbReference>
<gene>
    <name evidence="2" type="ORF">HNR10_001927</name>
</gene>
<dbReference type="GO" id="GO:0003910">
    <property type="term" value="F:DNA ligase (ATP) activity"/>
    <property type="evidence" value="ECO:0007669"/>
    <property type="project" value="UniProtKB-EC"/>
</dbReference>
<accession>A0A7Z0EL68</accession>
<name>A0A7Z0EL68_9ACTN</name>
<dbReference type="Pfam" id="PF21686">
    <property type="entry name" value="LigD_Prim-Pol"/>
    <property type="match status" value="1"/>
</dbReference>
<organism evidence="2 3">
    <name type="scientific">Nocardiopsis aegyptia</name>
    <dbReference type="NCBI Taxonomy" id="220378"/>
    <lineage>
        <taxon>Bacteria</taxon>
        <taxon>Bacillati</taxon>
        <taxon>Actinomycetota</taxon>
        <taxon>Actinomycetes</taxon>
        <taxon>Streptosporangiales</taxon>
        <taxon>Nocardiopsidaceae</taxon>
        <taxon>Nocardiopsis</taxon>
    </lineage>
</organism>
<comment type="caution">
    <text evidence="2">The sequence shown here is derived from an EMBL/GenBank/DDBJ whole genome shotgun (WGS) entry which is preliminary data.</text>
</comment>
<protein>
    <submittedName>
        <fullName evidence="2">Bifunctional non-homologous end joining protein LigD</fullName>
        <ecNumber evidence="2">6.5.1.1</ecNumber>
    </submittedName>
</protein>
<dbReference type="RefSeq" id="WP_179822508.1">
    <property type="nucleotide sequence ID" value="NZ_JACCFS010000001.1"/>
</dbReference>
<dbReference type="InterPro" id="IPR052171">
    <property type="entry name" value="NHEJ_LigD"/>
</dbReference>
<dbReference type="PANTHER" id="PTHR42705">
    <property type="entry name" value="BIFUNCTIONAL NON-HOMOLOGOUS END JOINING PROTEIN LIGD"/>
    <property type="match status" value="1"/>
</dbReference>
<sequence>MSTDVRAGRRTVKVRRPDKPLFDEGGETKADLAEYYARIAPLMLAQVRDRPVALQRFPDGIDSGGFFVKHPSTPSWVRQVETGHGWMMQCQDAATLVWCADQAAIEIHMWLSKEPNLGMPDRMVLDLDPPEATAAGFEACKATAWDVRAELDDLGLAAYVMTTGSKGLHVHSPLRPELTDQEVRDLAEAIADRVAARRPEERTTKFRKAARRGRLFVDYLRNGRDQLAVAPYSVRARPGAPVAAPITWEELDGLVSPRVFSLDLRREECPFAGMGRHARSPRKARAKLG</sequence>
<keyword evidence="2" id="KW-0436">Ligase</keyword>